<dbReference type="AlphaFoldDB" id="A0A0F9EF43"/>
<evidence type="ECO:0000313" key="1">
    <source>
        <dbReference type="EMBL" id="KKL28476.1"/>
    </source>
</evidence>
<accession>A0A0F9EF43</accession>
<protein>
    <submittedName>
        <fullName evidence="1">Uncharacterized protein</fullName>
    </submittedName>
</protein>
<comment type="caution">
    <text evidence="1">The sequence shown here is derived from an EMBL/GenBank/DDBJ whole genome shotgun (WGS) entry which is preliminary data.</text>
</comment>
<sequence length="100" mass="11726">MKDEKPDKDGNLSLSDFMRQEAENTYRMFREDALKVKAAMDVRKKQIEQLQAEQVSDLRKQIKLDGALSAMQHIVTKYKEAWAKERDQKRAKRGKRKTNG</sequence>
<gene>
    <name evidence="1" type="ORF">LCGC14_2374750</name>
</gene>
<reference evidence="1" key="1">
    <citation type="journal article" date="2015" name="Nature">
        <title>Complex archaea that bridge the gap between prokaryotes and eukaryotes.</title>
        <authorList>
            <person name="Spang A."/>
            <person name="Saw J.H."/>
            <person name="Jorgensen S.L."/>
            <person name="Zaremba-Niedzwiedzka K."/>
            <person name="Martijn J."/>
            <person name="Lind A.E."/>
            <person name="van Eijk R."/>
            <person name="Schleper C."/>
            <person name="Guy L."/>
            <person name="Ettema T.J."/>
        </authorList>
    </citation>
    <scope>NUCLEOTIDE SEQUENCE</scope>
</reference>
<dbReference type="EMBL" id="LAZR01035084">
    <property type="protein sequence ID" value="KKL28476.1"/>
    <property type="molecule type" value="Genomic_DNA"/>
</dbReference>
<proteinExistence type="predicted"/>
<name>A0A0F9EF43_9ZZZZ</name>
<organism evidence="1">
    <name type="scientific">marine sediment metagenome</name>
    <dbReference type="NCBI Taxonomy" id="412755"/>
    <lineage>
        <taxon>unclassified sequences</taxon>
        <taxon>metagenomes</taxon>
        <taxon>ecological metagenomes</taxon>
    </lineage>
</organism>